<dbReference type="FunFam" id="3.20.20.70:FF:000024">
    <property type="entry name" value="Indole-3-glycerol phosphate synthase"/>
    <property type="match status" value="1"/>
</dbReference>
<dbReference type="InterPro" id="IPR013785">
    <property type="entry name" value="Aldolase_TIM"/>
</dbReference>
<gene>
    <name evidence="9" type="primary">trpC</name>
    <name evidence="12" type="ORF">A1A1_10291</name>
    <name evidence="11" type="ORF">BBH88_00510</name>
</gene>
<evidence type="ECO:0000256" key="9">
    <source>
        <dbReference type="HAMAP-Rule" id="MF_00134"/>
    </source>
</evidence>
<dbReference type="NCBIfam" id="NF001377">
    <property type="entry name" value="PRK00278.2-4"/>
    <property type="match status" value="1"/>
</dbReference>
<dbReference type="eggNOG" id="COG0134">
    <property type="taxonomic scope" value="Bacteria"/>
</dbReference>
<dbReference type="OrthoDB" id="9804217at2"/>
<dbReference type="Pfam" id="PF00218">
    <property type="entry name" value="IGPS"/>
    <property type="match status" value="1"/>
</dbReference>
<keyword evidence="5 9" id="KW-0210">Decarboxylase</keyword>
<proteinExistence type="inferred from homology"/>
<dbReference type="CDD" id="cd00331">
    <property type="entry name" value="IGPS"/>
    <property type="match status" value="1"/>
</dbReference>
<dbReference type="EC" id="4.1.1.48" evidence="9"/>
<dbReference type="InterPro" id="IPR045186">
    <property type="entry name" value="Indole-3-glycerol_P_synth"/>
</dbReference>
<evidence type="ECO:0000256" key="7">
    <source>
        <dbReference type="ARBA" id="ARBA00023141"/>
    </source>
</evidence>
<keyword evidence="4 9" id="KW-0028">Amino-acid biosynthesis</keyword>
<evidence type="ECO:0000313" key="11">
    <source>
        <dbReference type="EMBL" id="ANU08922.1"/>
    </source>
</evidence>
<dbReference type="GO" id="GO:0000162">
    <property type="term" value="P:L-tryptophan biosynthetic process"/>
    <property type="evidence" value="ECO:0007669"/>
    <property type="project" value="UniProtKB-UniRule"/>
</dbReference>
<accession>A0A1C7DC10</accession>
<dbReference type="KEGG" id="pana:BBH88_00510"/>
<keyword evidence="8 9" id="KW-0456">Lyase</keyword>
<evidence type="ECO:0000313" key="14">
    <source>
        <dbReference type="Proteomes" id="UP000092661"/>
    </source>
</evidence>
<evidence type="ECO:0000313" key="13">
    <source>
        <dbReference type="Proteomes" id="UP000004725"/>
    </source>
</evidence>
<comment type="similarity">
    <text evidence="3 9">Belongs to the TrpC family.</text>
</comment>
<dbReference type="InterPro" id="IPR011060">
    <property type="entry name" value="RibuloseP-bd_barrel"/>
</dbReference>
<dbReference type="RefSeq" id="WP_006830039.1">
    <property type="nucleotide sequence ID" value="NZ_AJYB01000028.1"/>
</dbReference>
<dbReference type="PROSITE" id="PS00614">
    <property type="entry name" value="IGPS"/>
    <property type="match status" value="1"/>
</dbReference>
<dbReference type="PANTHER" id="PTHR22854:SF2">
    <property type="entry name" value="INDOLE-3-GLYCEROL-PHOSPHATE SYNTHASE"/>
    <property type="match status" value="1"/>
</dbReference>
<dbReference type="EMBL" id="AJYB01000028">
    <property type="protein sequence ID" value="EIM06532.1"/>
    <property type="molecule type" value="Genomic_DNA"/>
</dbReference>
<evidence type="ECO:0000256" key="4">
    <source>
        <dbReference type="ARBA" id="ARBA00022605"/>
    </source>
</evidence>
<evidence type="ECO:0000256" key="3">
    <source>
        <dbReference type="ARBA" id="ARBA00008737"/>
    </source>
</evidence>
<evidence type="ECO:0000256" key="1">
    <source>
        <dbReference type="ARBA" id="ARBA00001633"/>
    </source>
</evidence>
<dbReference type="NCBIfam" id="NF001371">
    <property type="entry name" value="PRK00278.1-3"/>
    <property type="match status" value="1"/>
</dbReference>
<dbReference type="InterPro" id="IPR013798">
    <property type="entry name" value="Indole-3-glycerol_P_synth_dom"/>
</dbReference>
<dbReference type="AlphaFoldDB" id="A0A1C7DC10"/>
<dbReference type="GO" id="GO:0004425">
    <property type="term" value="F:indole-3-glycerol-phosphate synthase activity"/>
    <property type="evidence" value="ECO:0007669"/>
    <property type="project" value="UniProtKB-UniRule"/>
</dbReference>
<comment type="catalytic activity">
    <reaction evidence="1 9">
        <text>1-(2-carboxyphenylamino)-1-deoxy-D-ribulose 5-phosphate + H(+) = (1S,2R)-1-C-(indol-3-yl)glycerol 3-phosphate + CO2 + H2O</text>
        <dbReference type="Rhea" id="RHEA:23476"/>
        <dbReference type="ChEBI" id="CHEBI:15377"/>
        <dbReference type="ChEBI" id="CHEBI:15378"/>
        <dbReference type="ChEBI" id="CHEBI:16526"/>
        <dbReference type="ChEBI" id="CHEBI:58613"/>
        <dbReference type="ChEBI" id="CHEBI:58866"/>
        <dbReference type="EC" id="4.1.1.48"/>
    </reaction>
</comment>
<dbReference type="GO" id="GO:0004640">
    <property type="term" value="F:phosphoribosylanthranilate isomerase activity"/>
    <property type="evidence" value="ECO:0007669"/>
    <property type="project" value="TreeGrafter"/>
</dbReference>
<reference evidence="12 13" key="1">
    <citation type="journal article" date="2012" name="J. Bacteriol.">
        <title>Genome Sequence of the Antarctic Psychrophile Bacterium Planococcus antarcticus DSM 14505.</title>
        <authorList>
            <person name="Margolles A."/>
            <person name="Gueimonde M."/>
            <person name="Sanchez B."/>
        </authorList>
    </citation>
    <scope>NUCLEOTIDE SEQUENCE [LARGE SCALE GENOMIC DNA]</scope>
    <source>
        <strain evidence="12 13">DSM 14505</strain>
    </source>
</reference>
<keyword evidence="6 9" id="KW-0822">Tryptophan biosynthesis</keyword>
<dbReference type="Proteomes" id="UP000092661">
    <property type="component" value="Chromosome"/>
</dbReference>
<name>A0A1C7DC10_9BACL</name>
<sequence>MTILEKIIATKHEEIKTYKPVQSDTIHFPEKSKLLQRLQEKKGVISEIKRASPSKGDIQMEVDIVAQAKKYEEAGAAAISVLTDETYFKGSIDDLREVAQAVSIPVLCKDFMVSEIQIDRAQYAGGTIILLIVAALEKQQLKSLNDYALSKGLEVLVEVHDEQELGVALELDAKLIGINNRNLKTFDVSIERTAQLAENFPFDGQRVLISESGMHTKEDAKFAYASGASGILVGEALMRSEDPGGWIRQATSEEAAK</sequence>
<dbReference type="PANTHER" id="PTHR22854">
    <property type="entry name" value="TRYPTOPHAN BIOSYNTHESIS PROTEIN"/>
    <property type="match status" value="1"/>
</dbReference>
<evidence type="ECO:0000259" key="10">
    <source>
        <dbReference type="Pfam" id="PF00218"/>
    </source>
</evidence>
<reference evidence="11" key="3">
    <citation type="submission" date="2016-10" db="EMBL/GenBank/DDBJ databases">
        <authorList>
            <person name="See-Too W.S."/>
        </authorList>
    </citation>
    <scope>NUCLEOTIDE SEQUENCE</scope>
    <source>
        <strain evidence="11">DSM 14505</strain>
    </source>
</reference>
<dbReference type="SUPFAM" id="SSF51366">
    <property type="entry name" value="Ribulose-phoshate binding barrel"/>
    <property type="match status" value="1"/>
</dbReference>
<evidence type="ECO:0000256" key="8">
    <source>
        <dbReference type="ARBA" id="ARBA00023239"/>
    </source>
</evidence>
<dbReference type="Gene3D" id="3.20.20.70">
    <property type="entry name" value="Aldolase class I"/>
    <property type="match status" value="1"/>
</dbReference>
<evidence type="ECO:0000313" key="12">
    <source>
        <dbReference type="EMBL" id="EIM06532.1"/>
    </source>
</evidence>
<dbReference type="EMBL" id="CP016534">
    <property type="protein sequence ID" value="ANU08922.1"/>
    <property type="molecule type" value="Genomic_DNA"/>
</dbReference>
<dbReference type="Proteomes" id="UP000004725">
    <property type="component" value="Unassembled WGS sequence"/>
</dbReference>
<reference evidence="14" key="2">
    <citation type="submission" date="2016-07" db="EMBL/GenBank/DDBJ databases">
        <authorList>
            <person name="See-Too W.S."/>
        </authorList>
    </citation>
    <scope>NUCLEOTIDE SEQUENCE [LARGE SCALE GENOMIC DNA]</scope>
    <source>
        <strain evidence="14">DSM 14505</strain>
    </source>
</reference>
<evidence type="ECO:0000256" key="2">
    <source>
        <dbReference type="ARBA" id="ARBA00004696"/>
    </source>
</evidence>
<keyword evidence="14" id="KW-1185">Reference proteome</keyword>
<dbReference type="HAMAP" id="MF_00134_A">
    <property type="entry name" value="IGPS_A"/>
    <property type="match status" value="1"/>
</dbReference>
<protein>
    <recommendedName>
        <fullName evidence="9">Indole-3-glycerol phosphate synthase</fullName>
        <shortName evidence="9">IGPS</shortName>
        <ecNumber evidence="9">4.1.1.48</ecNumber>
    </recommendedName>
</protein>
<comment type="pathway">
    <text evidence="2 9">Amino-acid biosynthesis; L-tryptophan biosynthesis; L-tryptophan from chorismate: step 4/5.</text>
</comment>
<feature type="domain" description="Indole-3-glycerol phosphate synthase" evidence="10">
    <location>
        <begin position="5"/>
        <end position="248"/>
    </location>
</feature>
<dbReference type="InterPro" id="IPR001468">
    <property type="entry name" value="Indole-3-GlycerolPSynthase_CS"/>
</dbReference>
<evidence type="ECO:0000256" key="5">
    <source>
        <dbReference type="ARBA" id="ARBA00022793"/>
    </source>
</evidence>
<dbReference type="HAMAP" id="MF_00134_B">
    <property type="entry name" value="IGPS_B"/>
    <property type="match status" value="1"/>
</dbReference>
<evidence type="ECO:0000256" key="6">
    <source>
        <dbReference type="ARBA" id="ARBA00022822"/>
    </source>
</evidence>
<keyword evidence="7 9" id="KW-0057">Aromatic amino acid biosynthesis</keyword>
<organism evidence="12 13">
    <name type="scientific">Planococcus antarcticus DSM 14505</name>
    <dbReference type="NCBI Taxonomy" id="1185653"/>
    <lineage>
        <taxon>Bacteria</taxon>
        <taxon>Bacillati</taxon>
        <taxon>Bacillota</taxon>
        <taxon>Bacilli</taxon>
        <taxon>Bacillales</taxon>
        <taxon>Caryophanaceae</taxon>
        <taxon>Planococcus</taxon>
    </lineage>
</organism>